<evidence type="ECO:0000256" key="4">
    <source>
        <dbReference type="ARBA" id="ARBA00022692"/>
    </source>
</evidence>
<organism evidence="21 22">
    <name type="scientific">Oncorhynchus tshawytscha</name>
    <name type="common">Chinook salmon</name>
    <name type="synonym">Salmo tshawytscha</name>
    <dbReference type="NCBI Taxonomy" id="74940"/>
    <lineage>
        <taxon>Eukaryota</taxon>
        <taxon>Metazoa</taxon>
        <taxon>Chordata</taxon>
        <taxon>Craniata</taxon>
        <taxon>Vertebrata</taxon>
        <taxon>Euteleostomi</taxon>
        <taxon>Actinopterygii</taxon>
        <taxon>Neopterygii</taxon>
        <taxon>Teleostei</taxon>
        <taxon>Protacanthopterygii</taxon>
        <taxon>Salmoniformes</taxon>
        <taxon>Salmonidae</taxon>
        <taxon>Salmoninae</taxon>
        <taxon>Oncorhynchus</taxon>
    </lineage>
</organism>
<dbReference type="Gene3D" id="1.20.1070.10">
    <property type="entry name" value="Rhodopsin 7-helix transmembrane proteins"/>
    <property type="match status" value="1"/>
</dbReference>
<evidence type="ECO:0000313" key="21">
    <source>
        <dbReference type="Ensembl" id="ENSOTSP00005102896.1"/>
    </source>
</evidence>
<feature type="transmembrane region" description="Helical" evidence="15">
    <location>
        <begin position="869"/>
        <end position="890"/>
    </location>
</feature>
<dbReference type="PANTHER" id="PTHR45930">
    <property type="entry name" value="G-PROTEIN COUPLED RECEPTOR 124-LIKE PROTEIN"/>
    <property type="match status" value="1"/>
</dbReference>
<dbReference type="Ensembl" id="ENSOTST00005111275.2">
    <property type="protein sequence ID" value="ENSOTSP00005102896.1"/>
    <property type="gene ID" value="ENSOTSG00005047179.2"/>
</dbReference>
<reference evidence="21" key="1">
    <citation type="submission" date="2025-08" db="UniProtKB">
        <authorList>
            <consortium name="Ensembl"/>
        </authorList>
    </citation>
    <scope>IDENTIFICATION</scope>
</reference>
<feature type="transmembrane region" description="Helical" evidence="15">
    <location>
        <begin position="782"/>
        <end position="805"/>
    </location>
</feature>
<dbReference type="InterPro" id="IPR003599">
    <property type="entry name" value="Ig_sub"/>
</dbReference>
<keyword evidence="22" id="KW-1185">Reference proteome</keyword>
<keyword evidence="8" id="KW-0297">G-protein coupled receptor</keyword>
<keyword evidence="6" id="KW-0677">Repeat</keyword>
<feature type="domain" description="Ig-like" evidence="20">
    <location>
        <begin position="200"/>
        <end position="298"/>
    </location>
</feature>
<evidence type="ECO:0000259" key="18">
    <source>
        <dbReference type="PROSITE" id="PS50227"/>
    </source>
</evidence>
<dbReference type="InterPro" id="IPR007110">
    <property type="entry name" value="Ig-like_dom"/>
</dbReference>
<evidence type="ECO:0000259" key="20">
    <source>
        <dbReference type="PROSITE" id="PS50835"/>
    </source>
</evidence>
<feature type="domain" description="G-protein coupled receptors family 2 profile 2" evidence="19">
    <location>
        <begin position="714"/>
        <end position="1012"/>
    </location>
</feature>
<evidence type="ECO:0000256" key="16">
    <source>
        <dbReference type="SAM" id="SignalP"/>
    </source>
</evidence>
<protein>
    <recommendedName>
        <fullName evidence="23">Adhesion G protein-coupled receptor A3</fullName>
    </recommendedName>
</protein>
<dbReference type="InterPro" id="IPR017981">
    <property type="entry name" value="GPCR_2-like_7TM"/>
</dbReference>
<evidence type="ECO:0000256" key="14">
    <source>
        <dbReference type="SAM" id="MobiDB-lite"/>
    </source>
</evidence>
<evidence type="ECO:0000256" key="7">
    <source>
        <dbReference type="ARBA" id="ARBA00022989"/>
    </source>
</evidence>
<dbReference type="SMART" id="SM00082">
    <property type="entry name" value="LRRCT"/>
    <property type="match status" value="1"/>
</dbReference>
<dbReference type="InterPro" id="IPR036445">
    <property type="entry name" value="GPCR_2_extracell_dom_sf"/>
</dbReference>
<feature type="compositionally biased region" description="Low complexity" evidence="14">
    <location>
        <begin position="1225"/>
        <end position="1238"/>
    </location>
</feature>
<dbReference type="PANTHER" id="PTHR45930:SF2">
    <property type="entry name" value="ADHESION G PROTEIN-COUPLED RECEPTOR A3"/>
    <property type="match status" value="1"/>
</dbReference>
<dbReference type="SMART" id="SM00409">
    <property type="entry name" value="IG"/>
    <property type="match status" value="1"/>
</dbReference>
<evidence type="ECO:0008006" key="23">
    <source>
        <dbReference type="Google" id="ProtNLM"/>
    </source>
</evidence>
<dbReference type="InterPro" id="IPR058808">
    <property type="entry name" value="GAIN_ADGRA2/3"/>
</dbReference>
<dbReference type="Gene3D" id="2.60.220.50">
    <property type="match status" value="1"/>
</dbReference>
<feature type="transmembrane region" description="Helical" evidence="15">
    <location>
        <begin position="831"/>
        <end position="849"/>
    </location>
</feature>
<dbReference type="GO" id="GO:0004930">
    <property type="term" value="F:G protein-coupled receptor activity"/>
    <property type="evidence" value="ECO:0007669"/>
    <property type="project" value="UniProtKB-KW"/>
</dbReference>
<feature type="compositionally biased region" description="Gly residues" evidence="14">
    <location>
        <begin position="1247"/>
        <end position="1258"/>
    </location>
</feature>
<keyword evidence="5 16" id="KW-0732">Signal</keyword>
<keyword evidence="7 15" id="KW-1133">Transmembrane helix</keyword>
<evidence type="ECO:0000256" key="8">
    <source>
        <dbReference type="ARBA" id="ARBA00023040"/>
    </source>
</evidence>
<dbReference type="PROSITE" id="PS50227">
    <property type="entry name" value="G_PROTEIN_RECEP_F2_3"/>
    <property type="match status" value="1"/>
</dbReference>
<keyword evidence="3" id="KW-0433">Leucine-rich repeat</keyword>
<feature type="compositionally biased region" description="Low complexity" evidence="14">
    <location>
        <begin position="1259"/>
        <end position="1275"/>
    </location>
</feature>
<dbReference type="InterPro" id="IPR057244">
    <property type="entry name" value="GAIN_B"/>
</dbReference>
<dbReference type="GO" id="GO:0009897">
    <property type="term" value="C:external side of plasma membrane"/>
    <property type="evidence" value="ECO:0007669"/>
    <property type="project" value="TreeGrafter"/>
</dbReference>
<dbReference type="GO" id="GO:0007166">
    <property type="term" value="P:cell surface receptor signaling pathway"/>
    <property type="evidence" value="ECO:0007669"/>
    <property type="project" value="InterPro"/>
</dbReference>
<evidence type="ECO:0000256" key="3">
    <source>
        <dbReference type="ARBA" id="ARBA00022614"/>
    </source>
</evidence>
<dbReference type="SUPFAM" id="SSF111418">
    <property type="entry name" value="Hormone receptor domain"/>
    <property type="match status" value="1"/>
</dbReference>
<evidence type="ECO:0000313" key="22">
    <source>
        <dbReference type="Proteomes" id="UP000694402"/>
    </source>
</evidence>
<evidence type="ECO:0000256" key="11">
    <source>
        <dbReference type="ARBA" id="ARBA00023170"/>
    </source>
</evidence>
<proteinExistence type="inferred from homology"/>
<gene>
    <name evidence="21" type="primary">ADGRA3</name>
</gene>
<evidence type="ECO:0000256" key="15">
    <source>
        <dbReference type="SAM" id="Phobius"/>
    </source>
</evidence>
<evidence type="ECO:0000256" key="5">
    <source>
        <dbReference type="ARBA" id="ARBA00022729"/>
    </source>
</evidence>
<feature type="region of interest" description="Disordered" evidence="14">
    <location>
        <begin position="23"/>
        <end position="43"/>
    </location>
</feature>
<feature type="domain" description="GAIN-B" evidence="17">
    <location>
        <begin position="539"/>
        <end position="704"/>
    </location>
</feature>
<dbReference type="GeneTree" id="ENSGT00940000157235"/>
<feature type="transmembrane region" description="Helical" evidence="15">
    <location>
        <begin position="954"/>
        <end position="975"/>
    </location>
</feature>
<keyword evidence="4 15" id="KW-0812">Transmembrane</keyword>
<comment type="similarity">
    <text evidence="2">Belongs to the G-protein coupled receptor 2 family. Adhesion G-protein coupled receptor (ADGR) subfamily.</text>
</comment>
<dbReference type="Proteomes" id="UP000694402">
    <property type="component" value="Unassembled WGS sequence"/>
</dbReference>
<evidence type="ECO:0000259" key="19">
    <source>
        <dbReference type="PROSITE" id="PS50261"/>
    </source>
</evidence>
<evidence type="ECO:0000259" key="17">
    <source>
        <dbReference type="PROSITE" id="PS50221"/>
    </source>
</evidence>
<name>A0A8C8K048_ONCTS</name>
<feature type="transmembrane region" description="Helical" evidence="15">
    <location>
        <begin position="749"/>
        <end position="770"/>
    </location>
</feature>
<feature type="signal peptide" evidence="16">
    <location>
        <begin position="1"/>
        <end position="23"/>
    </location>
</feature>
<dbReference type="Pfam" id="PF00002">
    <property type="entry name" value="7tm_2"/>
    <property type="match status" value="1"/>
</dbReference>
<dbReference type="PROSITE" id="PS50261">
    <property type="entry name" value="G_PROTEIN_RECEP_F2_4"/>
    <property type="match status" value="1"/>
</dbReference>
<evidence type="ECO:0000256" key="1">
    <source>
        <dbReference type="ARBA" id="ARBA00004141"/>
    </source>
</evidence>
<evidence type="ECO:0000256" key="12">
    <source>
        <dbReference type="ARBA" id="ARBA00023224"/>
    </source>
</evidence>
<dbReference type="Gene3D" id="4.10.1240.10">
    <property type="entry name" value="GPCR, family 2, extracellular hormone receptor domain"/>
    <property type="match status" value="1"/>
</dbReference>
<dbReference type="SUPFAM" id="SSF48726">
    <property type="entry name" value="Immunoglobulin"/>
    <property type="match status" value="1"/>
</dbReference>
<dbReference type="InterPro" id="IPR013783">
    <property type="entry name" value="Ig-like_fold"/>
</dbReference>
<dbReference type="SUPFAM" id="SSF52058">
    <property type="entry name" value="L domain-like"/>
    <property type="match status" value="1"/>
</dbReference>
<keyword evidence="12" id="KW-0807">Transducer</keyword>
<dbReference type="Pfam" id="PF01825">
    <property type="entry name" value="GPS"/>
    <property type="match status" value="1"/>
</dbReference>
<dbReference type="InterPro" id="IPR046338">
    <property type="entry name" value="GAIN_dom_sf"/>
</dbReference>
<keyword evidence="11" id="KW-0675">Receptor</keyword>
<feature type="transmembrane region" description="Helical" evidence="15">
    <location>
        <begin position="716"/>
        <end position="737"/>
    </location>
</feature>
<keyword evidence="9 15" id="KW-0472">Membrane</keyword>
<dbReference type="InterPro" id="IPR032675">
    <property type="entry name" value="LRR_dom_sf"/>
</dbReference>
<dbReference type="Gene3D" id="3.80.10.10">
    <property type="entry name" value="Ribonuclease Inhibitor"/>
    <property type="match status" value="2"/>
</dbReference>
<reference evidence="21" key="2">
    <citation type="submission" date="2025-09" db="UniProtKB">
        <authorList>
            <consortium name="Ensembl"/>
        </authorList>
    </citation>
    <scope>IDENTIFICATION</scope>
</reference>
<feature type="region of interest" description="Disordered" evidence="14">
    <location>
        <begin position="1185"/>
        <end position="1285"/>
    </location>
</feature>
<comment type="subcellular location">
    <subcellularLocation>
        <location evidence="1">Membrane</location>
        <topology evidence="1">Multi-pass membrane protein</topology>
    </subcellularLocation>
</comment>
<accession>A0A8C8K048</accession>
<keyword evidence="13" id="KW-0393">Immunoglobulin domain</keyword>
<dbReference type="SMART" id="SM00303">
    <property type="entry name" value="GPS"/>
    <property type="match status" value="1"/>
</dbReference>
<dbReference type="InterPro" id="IPR000832">
    <property type="entry name" value="GPCR_2_secretin-like"/>
</dbReference>
<keyword evidence="10" id="KW-1015">Disulfide bond</keyword>
<feature type="domain" description="G-protein coupled receptors family 2 profile 1" evidence="18">
    <location>
        <begin position="281"/>
        <end position="376"/>
    </location>
</feature>
<dbReference type="Gene3D" id="2.60.40.10">
    <property type="entry name" value="Immunoglobulins"/>
    <property type="match status" value="1"/>
</dbReference>
<evidence type="ECO:0000256" key="6">
    <source>
        <dbReference type="ARBA" id="ARBA00022737"/>
    </source>
</evidence>
<dbReference type="Pfam" id="PF13895">
    <property type="entry name" value="Ig_2"/>
    <property type="match status" value="1"/>
</dbReference>
<evidence type="ECO:0000256" key="2">
    <source>
        <dbReference type="ARBA" id="ARBA00007343"/>
    </source>
</evidence>
<dbReference type="Pfam" id="PF26588">
    <property type="entry name" value="GAIN_ADGRA3"/>
    <property type="match status" value="1"/>
</dbReference>
<evidence type="ECO:0000256" key="9">
    <source>
        <dbReference type="ARBA" id="ARBA00023136"/>
    </source>
</evidence>
<feature type="transmembrane region" description="Helical" evidence="15">
    <location>
        <begin position="987"/>
        <end position="1006"/>
    </location>
</feature>
<dbReference type="InterPro" id="IPR000483">
    <property type="entry name" value="Cys-rich_flank_reg_C"/>
</dbReference>
<dbReference type="PROSITE" id="PS50835">
    <property type="entry name" value="IG_LIKE"/>
    <property type="match status" value="1"/>
</dbReference>
<dbReference type="InterPro" id="IPR051963">
    <property type="entry name" value="Adhesion_GPCR_A"/>
</dbReference>
<sequence>MRVNAVDLLQLLLVLLLGGDGSSLSSDCKSYDERSKSTGKSTQSVATADRKVVCSNMELHQVLPPDSFSNRTVTLILSNNKIQELKNGSFIGLSTLERFISGQNITRISIGLAFYRDLSNNRIGCLNVDIFKGLLSLVRLEFQTPYLLCDCNLLWLLHWINDNNVGVKDTSCSYPRSLQGQLITSTKPELFTCDAPLELPSFQLTPSQRQVVFQGDSLPFQCQASFVAEDMQVLWYQDGRMVEPDAAQGIFIKKSMVQNCSLIASALTISNIQPGSTGNWECRVRTSRGNTTRTVHIMVLESSAKYCPPDRVSNNKGDFRWPRTMAGIRAYMPCNKLASGAGIYSGSVGDELRAWRHCDRGGLWAEDNYSHCQYQKDVTRILYIINQMPLNMTNAVITARQLLVYTIEAANFSDKMDVIFVAEMIEKFGKFAEKYKELGNVMVDISSNLMLADERLLWMAQREARACSRIVECLQRIAVHRLASTAQAYSTNSHNIALEAHAIKASSFNGMTCTLFQKLMPERVGIRDLGPRIDLDGNPDRQLSFKCNITSTLSSLALKNTIVEASLQLPPSLFSQYSVPGQAGDNVYKFHLLAFRNGKLFPSTGNSTLLADGGKRRNVATPVLLAKIEGFPLRGLRMPVNATLRRFARGTDAVPACWNFSLLGGQGGWQSEGCRLLGHHDNFTTLSCDSLSNYAVLMDLTGVEYFSPSIEPLHPVIYATAIVLLLCLLIIIISYIYHHRSVRISRKYWHMLVNLCLHIFLTCGVFVGGINQTRYASVCQAVGIILHYSTLATALWVGVTARNIYKQVTRKAKRYEELDEPPPPPRPMLRFYLIGGGIPIIVCGITAAANIKNYVPVCCWMAWEPSLGAFFGPVSFIVFVDCMYFLSILLQLRRHPERRYELKEPAEEQRRLAVAGSEAGDVPATLLHLHDASSSTVSAPHAVSLLALENEHTFAVQLLGAAAALGLYAALWVFGAMAVSQERPANLVFSCLFGVVALALGGFLMAHHCVNRQDMRHHWAQACCPGRRAYSAQEDALLPLPGTSTASAAGSIGRGNGDAVKCAHSSAESSCTNKSVPSMRNSAQGSKLTNLHAEAAQNKSLPLLHLPALANGAALLDNSLTEHSVDNEIKMHVAPVEVQFRPVNNNNNPTAATNGHAGRHHKNRARAHRASRLTVLREYAYDVPTSVDSSVQSTPHRRHRHEHHDSQQARSSRRAAYMAYRERLQSQMQQDSSDASTSLPRRSRYAGKGGVGSGGESEGVGTAVSVTSKSSSSVKQPNNTELVEGQPKSYGLNLAIQNGTLKDNGQNMPLINTESLSSANIKTGLWKHETTV</sequence>
<feature type="chain" id="PRO_5034383275" description="Adhesion G protein-coupled receptor A3" evidence="16">
    <location>
        <begin position="24"/>
        <end position="1332"/>
    </location>
</feature>
<dbReference type="PROSITE" id="PS50221">
    <property type="entry name" value="GAIN_B"/>
    <property type="match status" value="1"/>
</dbReference>
<dbReference type="InterPro" id="IPR001879">
    <property type="entry name" value="GPCR_2_extracellular_dom"/>
</dbReference>
<evidence type="ECO:0000256" key="13">
    <source>
        <dbReference type="ARBA" id="ARBA00023319"/>
    </source>
</evidence>
<feature type="compositionally biased region" description="Basic residues" evidence="14">
    <location>
        <begin position="1157"/>
        <end position="1171"/>
    </location>
</feature>
<feature type="region of interest" description="Disordered" evidence="14">
    <location>
        <begin position="1151"/>
        <end position="1171"/>
    </location>
</feature>
<dbReference type="InterPro" id="IPR000203">
    <property type="entry name" value="GPS"/>
</dbReference>
<evidence type="ECO:0000256" key="10">
    <source>
        <dbReference type="ARBA" id="ARBA00023157"/>
    </source>
</evidence>
<dbReference type="InterPro" id="IPR036179">
    <property type="entry name" value="Ig-like_dom_sf"/>
</dbReference>